<protein>
    <submittedName>
        <fullName evidence="1">Uncharacterized protein</fullName>
    </submittedName>
</protein>
<dbReference type="HOGENOM" id="CLU_1943174_0_0_1"/>
<dbReference type="OrthoDB" id="2637691at2759"/>
<organism evidence="1 2">
    <name type="scientific">Pisolithus microcarpus 441</name>
    <dbReference type="NCBI Taxonomy" id="765257"/>
    <lineage>
        <taxon>Eukaryota</taxon>
        <taxon>Fungi</taxon>
        <taxon>Dikarya</taxon>
        <taxon>Basidiomycota</taxon>
        <taxon>Agaricomycotina</taxon>
        <taxon>Agaricomycetes</taxon>
        <taxon>Agaricomycetidae</taxon>
        <taxon>Boletales</taxon>
        <taxon>Sclerodermatineae</taxon>
        <taxon>Pisolithaceae</taxon>
        <taxon>Pisolithus</taxon>
    </lineage>
</organism>
<feature type="non-terminal residue" evidence="1">
    <location>
        <position position="117"/>
    </location>
</feature>
<name>A0A0C9ZAB8_9AGAM</name>
<dbReference type="AlphaFoldDB" id="A0A0C9ZAB8"/>
<reference evidence="1 2" key="1">
    <citation type="submission" date="2014-04" db="EMBL/GenBank/DDBJ databases">
        <authorList>
            <consortium name="DOE Joint Genome Institute"/>
            <person name="Kuo A."/>
            <person name="Kohler A."/>
            <person name="Costa M.D."/>
            <person name="Nagy L.G."/>
            <person name="Floudas D."/>
            <person name="Copeland A."/>
            <person name="Barry K.W."/>
            <person name="Cichocki N."/>
            <person name="Veneault-Fourrey C."/>
            <person name="LaButti K."/>
            <person name="Lindquist E.A."/>
            <person name="Lipzen A."/>
            <person name="Lundell T."/>
            <person name="Morin E."/>
            <person name="Murat C."/>
            <person name="Sun H."/>
            <person name="Tunlid A."/>
            <person name="Henrissat B."/>
            <person name="Grigoriev I.V."/>
            <person name="Hibbett D.S."/>
            <person name="Martin F."/>
            <person name="Nordberg H.P."/>
            <person name="Cantor M.N."/>
            <person name="Hua S.X."/>
        </authorList>
    </citation>
    <scope>NUCLEOTIDE SEQUENCE [LARGE SCALE GENOMIC DNA]</scope>
    <source>
        <strain evidence="1 2">441</strain>
    </source>
</reference>
<keyword evidence="2" id="KW-1185">Reference proteome</keyword>
<dbReference type="Proteomes" id="UP000054018">
    <property type="component" value="Unassembled WGS sequence"/>
</dbReference>
<gene>
    <name evidence="1" type="ORF">PISMIDRAFT_81879</name>
</gene>
<sequence length="117" mass="13416">PIGVLSPELFERVKERTEGTLLDLIKKNKDTRYVTESPVFDGFRSALGHLRKDRGDDEVRDDMLLESYRSAIPLTTYDSYEPFVKKFLERNCQEDDVRDMFSPGLPYFVAVSSSTTG</sequence>
<evidence type="ECO:0000313" key="1">
    <source>
        <dbReference type="EMBL" id="KIK26206.1"/>
    </source>
</evidence>
<feature type="non-terminal residue" evidence="1">
    <location>
        <position position="1"/>
    </location>
</feature>
<evidence type="ECO:0000313" key="2">
    <source>
        <dbReference type="Proteomes" id="UP000054018"/>
    </source>
</evidence>
<reference evidence="2" key="2">
    <citation type="submission" date="2015-01" db="EMBL/GenBank/DDBJ databases">
        <title>Evolutionary Origins and Diversification of the Mycorrhizal Mutualists.</title>
        <authorList>
            <consortium name="DOE Joint Genome Institute"/>
            <consortium name="Mycorrhizal Genomics Consortium"/>
            <person name="Kohler A."/>
            <person name="Kuo A."/>
            <person name="Nagy L.G."/>
            <person name="Floudas D."/>
            <person name="Copeland A."/>
            <person name="Barry K.W."/>
            <person name="Cichocki N."/>
            <person name="Veneault-Fourrey C."/>
            <person name="LaButti K."/>
            <person name="Lindquist E.A."/>
            <person name="Lipzen A."/>
            <person name="Lundell T."/>
            <person name="Morin E."/>
            <person name="Murat C."/>
            <person name="Riley R."/>
            <person name="Ohm R."/>
            <person name="Sun H."/>
            <person name="Tunlid A."/>
            <person name="Henrissat B."/>
            <person name="Grigoriev I.V."/>
            <person name="Hibbett D.S."/>
            <person name="Martin F."/>
        </authorList>
    </citation>
    <scope>NUCLEOTIDE SEQUENCE [LARGE SCALE GENOMIC DNA]</scope>
    <source>
        <strain evidence="2">441</strain>
    </source>
</reference>
<dbReference type="EMBL" id="KN833703">
    <property type="protein sequence ID" value="KIK26206.1"/>
    <property type="molecule type" value="Genomic_DNA"/>
</dbReference>
<proteinExistence type="predicted"/>
<accession>A0A0C9ZAB8</accession>